<evidence type="ECO:0000313" key="1">
    <source>
        <dbReference type="EMBL" id="PPQ89450.1"/>
    </source>
</evidence>
<protein>
    <submittedName>
        <fullName evidence="1">Uncharacterized protein</fullName>
    </submittedName>
</protein>
<dbReference type="AlphaFoldDB" id="A0A409XFB0"/>
<keyword evidence="2" id="KW-1185">Reference proteome</keyword>
<evidence type="ECO:0000313" key="2">
    <source>
        <dbReference type="Proteomes" id="UP000283269"/>
    </source>
</evidence>
<dbReference type="InParanoid" id="A0A409XFB0"/>
<name>A0A409XFB0_PSICY</name>
<accession>A0A409XFB0</accession>
<comment type="caution">
    <text evidence="1">The sequence shown here is derived from an EMBL/GenBank/DDBJ whole genome shotgun (WGS) entry which is preliminary data.</text>
</comment>
<dbReference type="EMBL" id="NHYD01001877">
    <property type="protein sequence ID" value="PPQ89450.1"/>
    <property type="molecule type" value="Genomic_DNA"/>
</dbReference>
<proteinExistence type="predicted"/>
<organism evidence="1 2">
    <name type="scientific">Psilocybe cyanescens</name>
    <dbReference type="NCBI Taxonomy" id="93625"/>
    <lineage>
        <taxon>Eukaryota</taxon>
        <taxon>Fungi</taxon>
        <taxon>Dikarya</taxon>
        <taxon>Basidiomycota</taxon>
        <taxon>Agaricomycotina</taxon>
        <taxon>Agaricomycetes</taxon>
        <taxon>Agaricomycetidae</taxon>
        <taxon>Agaricales</taxon>
        <taxon>Agaricineae</taxon>
        <taxon>Strophariaceae</taxon>
        <taxon>Psilocybe</taxon>
    </lineage>
</organism>
<reference evidence="1 2" key="1">
    <citation type="journal article" date="2018" name="Evol. Lett.">
        <title>Horizontal gene cluster transfer increased hallucinogenic mushroom diversity.</title>
        <authorList>
            <person name="Reynolds H.T."/>
            <person name="Vijayakumar V."/>
            <person name="Gluck-Thaler E."/>
            <person name="Korotkin H.B."/>
            <person name="Matheny P.B."/>
            <person name="Slot J.C."/>
        </authorList>
    </citation>
    <scope>NUCLEOTIDE SEQUENCE [LARGE SCALE GENOMIC DNA]</scope>
    <source>
        <strain evidence="1 2">2631</strain>
    </source>
</reference>
<gene>
    <name evidence="1" type="ORF">CVT25_012829</name>
</gene>
<sequence>MEDEISGMRLTKYVHIYRAEDGTRALTLNIDQVSNSKSQARGVNQVGHVIASGLHDGIIITSRRPSSFDRIFRDFDGSHIRLLSASNPLRERDSEEGLLELGGHRLGSQKTNEFISAYSHHHHHHS</sequence>
<dbReference type="Proteomes" id="UP000283269">
    <property type="component" value="Unassembled WGS sequence"/>
</dbReference>